<reference evidence="4 5" key="2">
    <citation type="journal article" date="2016" name="Int. J. Syst. Evol. Microbiol.">
        <title>Paenibacillus bovis sp. nov., isolated from raw yak (Bos grunniens) milk.</title>
        <authorList>
            <person name="Gao C."/>
            <person name="Han J."/>
            <person name="Liu Z."/>
            <person name="Xu X."/>
            <person name="Hang F."/>
            <person name="Wu Z."/>
        </authorList>
    </citation>
    <scope>NUCLEOTIDE SEQUENCE [LARGE SCALE GENOMIC DNA]</scope>
    <source>
        <strain evidence="4 5">BD3526</strain>
    </source>
</reference>
<dbReference type="InterPro" id="IPR050362">
    <property type="entry name" value="Cation-dep_OMT"/>
</dbReference>
<dbReference type="OrthoDB" id="9799672at2"/>
<dbReference type="InterPro" id="IPR029063">
    <property type="entry name" value="SAM-dependent_MTases_sf"/>
</dbReference>
<gene>
    <name evidence="4" type="ORF">AR543_10260</name>
</gene>
<dbReference type="Proteomes" id="UP000078148">
    <property type="component" value="Chromosome"/>
</dbReference>
<dbReference type="KEGG" id="pbv:AR543_10260"/>
<dbReference type="SUPFAM" id="SSF53335">
    <property type="entry name" value="S-adenosyl-L-methionine-dependent methyltransferases"/>
    <property type="match status" value="1"/>
</dbReference>
<evidence type="ECO:0000256" key="3">
    <source>
        <dbReference type="ARBA" id="ARBA00022691"/>
    </source>
</evidence>
<dbReference type="InterPro" id="IPR002935">
    <property type="entry name" value="SAM_O-MeTrfase"/>
</dbReference>
<proteinExistence type="predicted"/>
<protein>
    <submittedName>
        <fullName evidence="4">Methyltransferase</fullName>
    </submittedName>
</protein>
<reference evidence="5" key="1">
    <citation type="submission" date="2015-10" db="EMBL/GenBank/DDBJ databases">
        <title>Genome of Paenibacillus bovis sp. nov.</title>
        <authorList>
            <person name="Wu Z."/>
            <person name="Gao C."/>
            <person name="Liu Z."/>
            <person name="Zheng H."/>
        </authorList>
    </citation>
    <scope>NUCLEOTIDE SEQUENCE [LARGE SCALE GENOMIC DNA]</scope>
    <source>
        <strain evidence="5">BD3526</strain>
    </source>
</reference>
<evidence type="ECO:0000256" key="2">
    <source>
        <dbReference type="ARBA" id="ARBA00022679"/>
    </source>
</evidence>
<evidence type="ECO:0000313" key="4">
    <source>
        <dbReference type="EMBL" id="ANF96348.1"/>
    </source>
</evidence>
<dbReference type="PANTHER" id="PTHR10509">
    <property type="entry name" value="O-METHYLTRANSFERASE-RELATED"/>
    <property type="match status" value="1"/>
</dbReference>
<dbReference type="PANTHER" id="PTHR10509:SF14">
    <property type="entry name" value="CAFFEOYL-COA O-METHYLTRANSFERASE 3-RELATED"/>
    <property type="match status" value="1"/>
</dbReference>
<sequence>MTDKNVIGAEEYMEQLIEEDELLLQIKQTIREKGMPEVSVVPGYGRLLTMLIQLSGAKRVLEIGALGGYSGVCMARGLGEDGKIISLELQPSYAELAHEHLRLAGYGDQVEYRVGEAMNSLHQLKEEGQRFDFFFIDADKLNYLNYLEYAIELANPGAIIAGDNLLLRGRTLNLDRNGPAIQAVREFNRRIVSDPRLTGTLLPAFDGLALARVKG</sequence>
<dbReference type="STRING" id="1616788.AR543_10260"/>
<evidence type="ECO:0000313" key="5">
    <source>
        <dbReference type="Proteomes" id="UP000078148"/>
    </source>
</evidence>
<keyword evidence="3" id="KW-0949">S-adenosyl-L-methionine</keyword>
<dbReference type="Pfam" id="PF01596">
    <property type="entry name" value="Methyltransf_3"/>
    <property type="match status" value="1"/>
</dbReference>
<accession>A0A172ZFG4</accession>
<dbReference type="GO" id="GO:0008757">
    <property type="term" value="F:S-adenosylmethionine-dependent methyltransferase activity"/>
    <property type="evidence" value="ECO:0007669"/>
    <property type="project" value="TreeGrafter"/>
</dbReference>
<evidence type="ECO:0000256" key="1">
    <source>
        <dbReference type="ARBA" id="ARBA00022603"/>
    </source>
</evidence>
<dbReference type="GO" id="GO:0008171">
    <property type="term" value="F:O-methyltransferase activity"/>
    <property type="evidence" value="ECO:0007669"/>
    <property type="project" value="InterPro"/>
</dbReference>
<dbReference type="EMBL" id="CP013023">
    <property type="protein sequence ID" value="ANF96348.1"/>
    <property type="molecule type" value="Genomic_DNA"/>
</dbReference>
<organism evidence="4 5">
    <name type="scientific">Paenibacillus bovis</name>
    <dbReference type="NCBI Taxonomy" id="1616788"/>
    <lineage>
        <taxon>Bacteria</taxon>
        <taxon>Bacillati</taxon>
        <taxon>Bacillota</taxon>
        <taxon>Bacilli</taxon>
        <taxon>Bacillales</taxon>
        <taxon>Paenibacillaceae</taxon>
        <taxon>Paenibacillus</taxon>
    </lineage>
</organism>
<keyword evidence="1 4" id="KW-0489">Methyltransferase</keyword>
<dbReference type="GO" id="GO:0032259">
    <property type="term" value="P:methylation"/>
    <property type="evidence" value="ECO:0007669"/>
    <property type="project" value="UniProtKB-KW"/>
</dbReference>
<name>A0A172ZFG4_9BACL</name>
<dbReference type="AlphaFoldDB" id="A0A172ZFG4"/>
<dbReference type="RefSeq" id="WP_060534127.1">
    <property type="nucleotide sequence ID" value="NZ_CP013023.1"/>
</dbReference>
<keyword evidence="2 4" id="KW-0808">Transferase</keyword>
<dbReference type="Gene3D" id="3.40.50.150">
    <property type="entry name" value="Vaccinia Virus protein VP39"/>
    <property type="match status" value="1"/>
</dbReference>
<keyword evidence="5" id="KW-1185">Reference proteome</keyword>
<dbReference type="PROSITE" id="PS51682">
    <property type="entry name" value="SAM_OMT_I"/>
    <property type="match status" value="1"/>
</dbReference>